<dbReference type="EMBL" id="ML975166">
    <property type="protein sequence ID" value="KAF1810353.1"/>
    <property type="molecule type" value="Genomic_DNA"/>
</dbReference>
<name>A0A6G1FX36_9PEZI</name>
<dbReference type="GeneID" id="54423952"/>
<organism evidence="2">
    <name type="scientific">Eremomyces bilateralis CBS 781.70</name>
    <dbReference type="NCBI Taxonomy" id="1392243"/>
    <lineage>
        <taxon>Eukaryota</taxon>
        <taxon>Fungi</taxon>
        <taxon>Dikarya</taxon>
        <taxon>Ascomycota</taxon>
        <taxon>Pezizomycotina</taxon>
        <taxon>Dothideomycetes</taxon>
        <taxon>Dothideomycetes incertae sedis</taxon>
        <taxon>Eremomycetales</taxon>
        <taxon>Eremomycetaceae</taxon>
        <taxon>Eremomyces</taxon>
    </lineage>
</organism>
<dbReference type="Gene3D" id="1.25.40.10">
    <property type="entry name" value="Tetratricopeptide repeat domain"/>
    <property type="match status" value="1"/>
</dbReference>
<feature type="compositionally biased region" description="Basic and acidic residues" evidence="1">
    <location>
        <begin position="124"/>
        <end position="136"/>
    </location>
</feature>
<sequence length="744" mass="85054">MQTLWTRIAHVRSHCICPQCHPSRWSTSTSSRRVTTSTPRWRLLKPIHSATFFYSAVFASAAVVDGGAKKQRRLELDNAIAEARRELGNDTATDDGLAEHMRYAEYPPSITIETRLDGNAGTSKEYEEPWNERWETAPEPMRSSENTLRIKSTISNHAHISDGLRPFVEHWTENGAGSAQFRNHLNKTLHSGKNGVDADFSHPYSWLDRKHRTMFRDGWVLQSMGIDTRAVKALNALVVENGNDQVDLDFVRDHQPVAGAPWPRLDGATSWRIRRRDFHFGPESIWSQGIDRRKVLDNPPWADRKLSILDVSVGAMICKLLLSCGCWTDVTEHIRRLGVSTLRSYSKTGEAKLGSTLLELQDILKRLRFRPDQRSSYPTPRVPLPYFKHSPDGSHHEVVVEVNELLERALRDFKDDKISLPEVVIRVTEVFLSSPVPPNITSYNLLLAAFNSPEHSSLFNTVLTSALETRQHVNEVTRSLVFDHFSMMNEPVKFWYFYRLTKGELGGLEVFKLPAGKISEYTQVARWSGESPSKAVAVMRPDPLVLQQMVRGMLRFMNMNAVYQWWHTITPGQVRKNRESFRLMLRKCVVYRDWERGRWAFSSLVDSFLKENGGRPCSETYFLMLSLCQMCDMKDEFRVLLDQMVASGLCAQTAATRVAQFCKSIVDVYDKHRIRTDKKEVSSQARAVKPNRIQLRTQEARNHPTHTKMKTYVSVYPDREALEDVMEDTPMSQMAAAPALQAAS</sequence>
<evidence type="ECO:0000313" key="4">
    <source>
        <dbReference type="RefSeq" id="XP_033531984.1"/>
    </source>
</evidence>
<proteinExistence type="predicted"/>
<evidence type="ECO:0000313" key="2">
    <source>
        <dbReference type="EMBL" id="KAF1810353.1"/>
    </source>
</evidence>
<dbReference type="InterPro" id="IPR011990">
    <property type="entry name" value="TPR-like_helical_dom_sf"/>
</dbReference>
<keyword evidence="3" id="KW-1185">Reference proteome</keyword>
<reference evidence="2 4" key="1">
    <citation type="submission" date="2020-01" db="EMBL/GenBank/DDBJ databases">
        <authorList>
            <consortium name="DOE Joint Genome Institute"/>
            <person name="Haridas S."/>
            <person name="Albert R."/>
            <person name="Binder M."/>
            <person name="Bloem J."/>
            <person name="Labutti K."/>
            <person name="Salamov A."/>
            <person name="Andreopoulos B."/>
            <person name="Baker S.E."/>
            <person name="Barry K."/>
            <person name="Bills G."/>
            <person name="Bluhm B.H."/>
            <person name="Cannon C."/>
            <person name="Castanera R."/>
            <person name="Culley D.E."/>
            <person name="Daum C."/>
            <person name="Ezra D."/>
            <person name="Gonzalez J.B."/>
            <person name="Henrissat B."/>
            <person name="Kuo A."/>
            <person name="Liang C."/>
            <person name="Lipzen A."/>
            <person name="Lutzoni F."/>
            <person name="Magnuson J."/>
            <person name="Mondo S."/>
            <person name="Nolan M."/>
            <person name="Ohm R."/>
            <person name="Pangilinan J."/>
            <person name="Park H.-J."/>
            <person name="Ramirez L."/>
            <person name="Alfaro M."/>
            <person name="Sun H."/>
            <person name="Tritt A."/>
            <person name="Yoshinaga Y."/>
            <person name="Zwiers L.-H."/>
            <person name="Turgeon B.G."/>
            <person name="Goodwin S.B."/>
            <person name="Spatafora J.W."/>
            <person name="Crous P.W."/>
            <person name="Grigoriev I.V."/>
        </authorList>
    </citation>
    <scope>NUCLEOTIDE SEQUENCE</scope>
    <source>
        <strain evidence="2 4">CBS 781.70</strain>
    </source>
</reference>
<reference evidence="4" key="3">
    <citation type="submission" date="2025-04" db="UniProtKB">
        <authorList>
            <consortium name="RefSeq"/>
        </authorList>
    </citation>
    <scope>IDENTIFICATION</scope>
    <source>
        <strain evidence="4">CBS 781.70</strain>
    </source>
</reference>
<evidence type="ECO:0000256" key="1">
    <source>
        <dbReference type="SAM" id="MobiDB-lite"/>
    </source>
</evidence>
<dbReference type="RefSeq" id="XP_033531984.1">
    <property type="nucleotide sequence ID" value="XM_033683382.1"/>
</dbReference>
<evidence type="ECO:0000313" key="3">
    <source>
        <dbReference type="Proteomes" id="UP000504638"/>
    </source>
</evidence>
<dbReference type="Proteomes" id="UP000504638">
    <property type="component" value="Unplaced"/>
</dbReference>
<reference evidence="4" key="2">
    <citation type="submission" date="2020-04" db="EMBL/GenBank/DDBJ databases">
        <authorList>
            <consortium name="NCBI Genome Project"/>
        </authorList>
    </citation>
    <scope>NUCLEOTIDE SEQUENCE</scope>
    <source>
        <strain evidence="4">CBS 781.70</strain>
    </source>
</reference>
<protein>
    <submittedName>
        <fullName evidence="2 4">Uncharacterized protein</fullName>
    </submittedName>
</protein>
<feature type="region of interest" description="Disordered" evidence="1">
    <location>
        <begin position="114"/>
        <end position="145"/>
    </location>
</feature>
<dbReference type="OrthoDB" id="185373at2759"/>
<accession>A0A6G1FX36</accession>
<dbReference type="AlphaFoldDB" id="A0A6G1FX36"/>
<gene>
    <name evidence="2 4" type="ORF">P152DRAFT_95905</name>
</gene>